<sequence length="98" mass="10705">MDIPDWYVWIALGLAVLQALGLVPIVRRLRGPDSVVRSGARLELLDTVAALLLIGGLLLSFTVAESWFWLAATGFALMTAVYVVKGVRRLRARRSPAS</sequence>
<keyword evidence="3" id="KW-1185">Reference proteome</keyword>
<feature type="transmembrane region" description="Helical" evidence="1">
    <location>
        <begin position="44"/>
        <end position="61"/>
    </location>
</feature>
<evidence type="ECO:0000313" key="2">
    <source>
        <dbReference type="EMBL" id="MBP2034238.1"/>
    </source>
</evidence>
<name>A0ABS4KW68_STRAV</name>
<organism evidence="2 3">
    <name type="scientific">Streptomyces avidinii</name>
    <dbReference type="NCBI Taxonomy" id="1895"/>
    <lineage>
        <taxon>Bacteria</taxon>
        <taxon>Bacillati</taxon>
        <taxon>Actinomycetota</taxon>
        <taxon>Actinomycetes</taxon>
        <taxon>Kitasatosporales</taxon>
        <taxon>Streptomycetaceae</taxon>
        <taxon>Streptomyces</taxon>
    </lineage>
</organism>
<proteinExistence type="predicted"/>
<keyword evidence="1" id="KW-1133">Transmembrane helix</keyword>
<feature type="transmembrane region" description="Helical" evidence="1">
    <location>
        <begin position="67"/>
        <end position="84"/>
    </location>
</feature>
<accession>A0ABS4KW68</accession>
<reference evidence="2 3" key="1">
    <citation type="submission" date="2021-03" db="EMBL/GenBank/DDBJ databases">
        <title>Genomic Encyclopedia of Type Strains, Phase IV (KMG-IV): sequencing the most valuable type-strain genomes for metagenomic binning, comparative biology and taxonomic classification.</title>
        <authorList>
            <person name="Goeker M."/>
        </authorList>
    </citation>
    <scope>NUCLEOTIDE SEQUENCE [LARGE SCALE GENOMIC DNA]</scope>
    <source>
        <strain evidence="2 3">DSM 40526</strain>
    </source>
</reference>
<dbReference type="RefSeq" id="WP_189974012.1">
    <property type="nucleotide sequence ID" value="NZ_BMVL01000023.1"/>
</dbReference>
<protein>
    <submittedName>
        <fullName evidence="2">Uncharacterized protein</fullName>
    </submittedName>
</protein>
<keyword evidence="1" id="KW-0812">Transmembrane</keyword>
<feature type="transmembrane region" description="Helical" evidence="1">
    <location>
        <begin position="6"/>
        <end position="23"/>
    </location>
</feature>
<keyword evidence="1" id="KW-0472">Membrane</keyword>
<dbReference type="EMBL" id="JAGGLQ010000001">
    <property type="protein sequence ID" value="MBP2034238.1"/>
    <property type="molecule type" value="Genomic_DNA"/>
</dbReference>
<gene>
    <name evidence="2" type="ORF">J2Z77_000022</name>
</gene>
<evidence type="ECO:0000313" key="3">
    <source>
        <dbReference type="Proteomes" id="UP001519310"/>
    </source>
</evidence>
<evidence type="ECO:0000256" key="1">
    <source>
        <dbReference type="SAM" id="Phobius"/>
    </source>
</evidence>
<comment type="caution">
    <text evidence="2">The sequence shown here is derived from an EMBL/GenBank/DDBJ whole genome shotgun (WGS) entry which is preliminary data.</text>
</comment>
<dbReference type="Proteomes" id="UP001519310">
    <property type="component" value="Unassembled WGS sequence"/>
</dbReference>